<evidence type="ECO:0000256" key="1">
    <source>
        <dbReference type="SAM" id="MobiDB-lite"/>
    </source>
</evidence>
<organism evidence="3">
    <name type="scientific">Oryza brachyantha</name>
    <name type="common">malo sina</name>
    <dbReference type="NCBI Taxonomy" id="4533"/>
    <lineage>
        <taxon>Eukaryota</taxon>
        <taxon>Viridiplantae</taxon>
        <taxon>Streptophyta</taxon>
        <taxon>Embryophyta</taxon>
        <taxon>Tracheophyta</taxon>
        <taxon>Spermatophyta</taxon>
        <taxon>Magnoliopsida</taxon>
        <taxon>Liliopsida</taxon>
        <taxon>Poales</taxon>
        <taxon>Poaceae</taxon>
        <taxon>BOP clade</taxon>
        <taxon>Oryzoideae</taxon>
        <taxon>Oryzeae</taxon>
        <taxon>Oryzinae</taxon>
        <taxon>Oryza</taxon>
    </lineage>
</organism>
<accession>J3LZ97</accession>
<reference evidence="3" key="2">
    <citation type="submission" date="2013-04" db="UniProtKB">
        <authorList>
            <consortium name="EnsemblPlants"/>
        </authorList>
    </citation>
    <scope>IDENTIFICATION</scope>
</reference>
<evidence type="ECO:0000313" key="3">
    <source>
        <dbReference type="EnsemblPlants" id="OB04G24720.1"/>
    </source>
</evidence>
<dbReference type="Gramene" id="OB04G24720.1">
    <property type="protein sequence ID" value="OB04G24720.1"/>
    <property type="gene ID" value="OB04G24720"/>
</dbReference>
<name>J3LZ97_ORYBR</name>
<feature type="region of interest" description="Disordered" evidence="1">
    <location>
        <begin position="91"/>
        <end position="118"/>
    </location>
</feature>
<keyword evidence="2" id="KW-0472">Membrane</keyword>
<keyword evidence="4" id="KW-1185">Reference proteome</keyword>
<reference evidence="3" key="1">
    <citation type="journal article" date="2013" name="Nat. Commun.">
        <title>Whole-genome sequencing of Oryza brachyantha reveals mechanisms underlying Oryza genome evolution.</title>
        <authorList>
            <person name="Chen J."/>
            <person name="Huang Q."/>
            <person name="Gao D."/>
            <person name="Wang J."/>
            <person name="Lang Y."/>
            <person name="Liu T."/>
            <person name="Li B."/>
            <person name="Bai Z."/>
            <person name="Luis Goicoechea J."/>
            <person name="Liang C."/>
            <person name="Chen C."/>
            <person name="Zhang W."/>
            <person name="Sun S."/>
            <person name="Liao Y."/>
            <person name="Zhang X."/>
            <person name="Yang L."/>
            <person name="Song C."/>
            <person name="Wang M."/>
            <person name="Shi J."/>
            <person name="Liu G."/>
            <person name="Liu J."/>
            <person name="Zhou H."/>
            <person name="Zhou W."/>
            <person name="Yu Q."/>
            <person name="An N."/>
            <person name="Chen Y."/>
            <person name="Cai Q."/>
            <person name="Wang B."/>
            <person name="Liu B."/>
            <person name="Min J."/>
            <person name="Huang Y."/>
            <person name="Wu H."/>
            <person name="Li Z."/>
            <person name="Zhang Y."/>
            <person name="Yin Y."/>
            <person name="Song W."/>
            <person name="Jiang J."/>
            <person name="Jackson S.A."/>
            <person name="Wing R.A."/>
            <person name="Wang J."/>
            <person name="Chen M."/>
        </authorList>
    </citation>
    <scope>NUCLEOTIDE SEQUENCE [LARGE SCALE GENOMIC DNA]</scope>
    <source>
        <strain evidence="3">cv. IRGC 101232</strain>
    </source>
</reference>
<evidence type="ECO:0000313" key="4">
    <source>
        <dbReference type="Proteomes" id="UP000006038"/>
    </source>
</evidence>
<evidence type="ECO:0000256" key="2">
    <source>
        <dbReference type="SAM" id="Phobius"/>
    </source>
</evidence>
<dbReference type="Proteomes" id="UP000006038">
    <property type="component" value="Chromosome 4"/>
</dbReference>
<protein>
    <submittedName>
        <fullName evidence="3">Uncharacterized protein</fullName>
    </submittedName>
</protein>
<feature type="transmembrane region" description="Helical" evidence="2">
    <location>
        <begin position="27"/>
        <end position="45"/>
    </location>
</feature>
<sequence>MASPPKGSCTRHAIASIPAACPSAGPWLMTMMMLSSMVGLLVSWMEKNTTMTQVSTLKATKCPPTNSAMATTIQNKHWPGHSELALTTLRHLGEQKQRHKSKPEDSSATDEKTLKQET</sequence>
<dbReference type="EnsemblPlants" id="OB04G24720.1">
    <property type="protein sequence ID" value="OB04G24720.1"/>
    <property type="gene ID" value="OB04G24720"/>
</dbReference>
<dbReference type="HOGENOM" id="CLU_2076720_0_0_1"/>
<proteinExistence type="predicted"/>
<keyword evidence="2" id="KW-1133">Transmembrane helix</keyword>
<dbReference type="AlphaFoldDB" id="J3LZ97"/>
<keyword evidence="2" id="KW-0812">Transmembrane</keyword>